<proteinExistence type="predicted"/>
<name>A0A4Q7DX41_9GAMM</name>
<organism evidence="1 2">
    <name type="scientific">Pseudoalteromonas rubra</name>
    <dbReference type="NCBI Taxonomy" id="43658"/>
    <lineage>
        <taxon>Bacteria</taxon>
        <taxon>Pseudomonadati</taxon>
        <taxon>Pseudomonadota</taxon>
        <taxon>Gammaproteobacteria</taxon>
        <taxon>Alteromonadales</taxon>
        <taxon>Pseudoalteromonadaceae</taxon>
        <taxon>Pseudoalteromonas</taxon>
    </lineage>
</organism>
<protein>
    <submittedName>
        <fullName evidence="1">Uncharacterized protein</fullName>
    </submittedName>
</protein>
<accession>A0A4Q7DX41</accession>
<dbReference type="Proteomes" id="UP000292345">
    <property type="component" value="Unassembled WGS sequence"/>
</dbReference>
<gene>
    <name evidence="1" type="ORF">C3B51_22855</name>
</gene>
<reference evidence="1 2" key="1">
    <citation type="submission" date="2018-01" db="EMBL/GenBank/DDBJ databases">
        <title>Co-occurrence of chitin degradation, pigmentation and bioactivity in marine Pseudoalteromonas.</title>
        <authorList>
            <person name="Paulsen S."/>
            <person name="Gram L."/>
            <person name="Machado H."/>
        </authorList>
    </citation>
    <scope>NUCLEOTIDE SEQUENCE [LARGE SCALE GENOMIC DNA]</scope>
    <source>
        <strain evidence="1 2">S1946</strain>
    </source>
</reference>
<evidence type="ECO:0000313" key="2">
    <source>
        <dbReference type="Proteomes" id="UP000292345"/>
    </source>
</evidence>
<sequence length="274" mass="32183">MYDSSHLFSSFIKNGEQTDYDKDIQLYTYELDKNIAECKDFKHLEKALKEVNNSCSLKTKGGLLCLEFEAGSEHWQDGFNEYFYSTLDNFMRVCIRKKSVPSKFCILDRKLSESDTRDPLLKKVIQVTMWVTLLSDMADHIQDNNVLVFFVHHKEGKTKPYQITPFVDLQVIEELELDCDEARYERLHGSWHLEDAQTKDRQSVMLVSFAEIMSSMEDGSNPFEIFLANTKKFHDRYCENYEIYVNRFTVDSQLREIDEQHLSFVGKLQDLVTL</sequence>
<evidence type="ECO:0000313" key="1">
    <source>
        <dbReference type="EMBL" id="RZM71092.1"/>
    </source>
</evidence>
<comment type="caution">
    <text evidence="1">The sequence shown here is derived from an EMBL/GenBank/DDBJ whole genome shotgun (WGS) entry which is preliminary data.</text>
</comment>
<dbReference type="EMBL" id="PPUZ01000128">
    <property type="protein sequence ID" value="RZM71092.1"/>
    <property type="molecule type" value="Genomic_DNA"/>
</dbReference>
<dbReference type="AlphaFoldDB" id="A0A4Q7DX41"/>